<organism evidence="1 2">
    <name type="scientific">Hymenobacter taeanensis</name>
    <dbReference type="NCBI Taxonomy" id="2735321"/>
    <lineage>
        <taxon>Bacteria</taxon>
        <taxon>Pseudomonadati</taxon>
        <taxon>Bacteroidota</taxon>
        <taxon>Cytophagia</taxon>
        <taxon>Cytophagales</taxon>
        <taxon>Hymenobacteraceae</taxon>
        <taxon>Hymenobacter</taxon>
    </lineage>
</organism>
<keyword evidence="2" id="KW-1185">Reference proteome</keyword>
<dbReference type="Proteomes" id="UP000501623">
    <property type="component" value="Chromosome"/>
</dbReference>
<dbReference type="AlphaFoldDB" id="A0A6M6BIZ2"/>
<name>A0A6M6BIZ2_9BACT</name>
<dbReference type="KEGG" id="hts:HMJ29_14005"/>
<evidence type="ECO:0000313" key="1">
    <source>
        <dbReference type="EMBL" id="QJX47992.1"/>
    </source>
</evidence>
<evidence type="ECO:0000313" key="2">
    <source>
        <dbReference type="Proteomes" id="UP000501623"/>
    </source>
</evidence>
<reference evidence="1 2" key="1">
    <citation type="submission" date="2020-05" db="EMBL/GenBank/DDBJ databases">
        <title>Complete genome sequence of Hymenobacter sp. TS19 in Coasted Sand Dune.</title>
        <authorList>
            <person name="Lee J.-H."/>
            <person name="Jung J.-H."/>
            <person name="Jeong S."/>
            <person name="Zhao L."/>
            <person name="Kim M.-K."/>
            <person name="Seo H.-S."/>
            <person name="Lim S."/>
        </authorList>
    </citation>
    <scope>NUCLEOTIDE SEQUENCE [LARGE SCALE GENOMIC DNA]</scope>
    <source>
        <strain evidence="1 2">TS19</strain>
    </source>
</reference>
<proteinExistence type="predicted"/>
<dbReference type="EMBL" id="CP053538">
    <property type="protein sequence ID" value="QJX47992.1"/>
    <property type="molecule type" value="Genomic_DNA"/>
</dbReference>
<dbReference type="RefSeq" id="WP_171592081.1">
    <property type="nucleotide sequence ID" value="NZ_CP053538.1"/>
</dbReference>
<protein>
    <submittedName>
        <fullName evidence="1">Uncharacterized protein</fullName>
    </submittedName>
</protein>
<gene>
    <name evidence="1" type="ORF">HMJ29_14005</name>
</gene>
<sequence length="68" mass="7379">MKPLPSSLTAKDFPDISLGSALSYDELSNGIYHVRLTSQYGLVVEATGGTELLELVSRCIEDALHIDK</sequence>
<accession>A0A6M6BIZ2</accession>